<dbReference type="InterPro" id="IPR008775">
    <property type="entry name" value="Phytyl_CoA_dOase-like"/>
</dbReference>
<evidence type="ECO:0000256" key="3">
    <source>
        <dbReference type="ARBA" id="ARBA00022723"/>
    </source>
</evidence>
<evidence type="ECO:0000256" key="4">
    <source>
        <dbReference type="ARBA" id="ARBA00022964"/>
    </source>
</evidence>
<dbReference type="Gene3D" id="2.60.120.620">
    <property type="entry name" value="q2cbj1_9rhob like domain"/>
    <property type="match status" value="1"/>
</dbReference>
<keyword evidence="8" id="KW-1185">Reference proteome</keyword>
<evidence type="ECO:0000313" key="8">
    <source>
        <dbReference type="Proteomes" id="UP000076837"/>
    </source>
</evidence>
<comment type="cofactor">
    <cofactor evidence="1">
        <name>Fe cation</name>
        <dbReference type="ChEBI" id="CHEBI:24875"/>
    </cofactor>
</comment>
<gene>
    <name evidence="7" type="ORF">ST47_g8043</name>
</gene>
<protein>
    <submittedName>
        <fullName evidence="7">Dioxygenase</fullName>
    </submittedName>
</protein>
<comment type="similarity">
    <text evidence="2">Belongs to the PhyH family.</text>
</comment>
<dbReference type="GO" id="GO:0046872">
    <property type="term" value="F:metal ion binding"/>
    <property type="evidence" value="ECO:0007669"/>
    <property type="project" value="UniProtKB-KW"/>
</dbReference>
<keyword evidence="3" id="KW-0479">Metal-binding</keyword>
<evidence type="ECO:0000313" key="7">
    <source>
        <dbReference type="EMBL" id="KZM20807.1"/>
    </source>
</evidence>
<evidence type="ECO:0000256" key="1">
    <source>
        <dbReference type="ARBA" id="ARBA00001962"/>
    </source>
</evidence>
<dbReference type="OrthoDB" id="445007at2759"/>
<organism evidence="7 8">
    <name type="scientific">Didymella rabiei</name>
    <name type="common">Chickpea ascochyta blight fungus</name>
    <name type="synonym">Mycosphaerella rabiei</name>
    <dbReference type="NCBI Taxonomy" id="5454"/>
    <lineage>
        <taxon>Eukaryota</taxon>
        <taxon>Fungi</taxon>
        <taxon>Dikarya</taxon>
        <taxon>Ascomycota</taxon>
        <taxon>Pezizomycotina</taxon>
        <taxon>Dothideomycetes</taxon>
        <taxon>Pleosporomycetidae</taxon>
        <taxon>Pleosporales</taxon>
        <taxon>Pleosporineae</taxon>
        <taxon>Didymellaceae</taxon>
        <taxon>Ascochyta</taxon>
    </lineage>
</organism>
<accession>A0A162ZU54</accession>
<dbReference type="GO" id="GO:0051213">
    <property type="term" value="F:dioxygenase activity"/>
    <property type="evidence" value="ECO:0007669"/>
    <property type="project" value="UniProtKB-KW"/>
</dbReference>
<dbReference type="Proteomes" id="UP000076837">
    <property type="component" value="Unassembled WGS sequence"/>
</dbReference>
<comment type="caution">
    <text evidence="7">The sequence shown here is derived from an EMBL/GenBank/DDBJ whole genome shotgun (WGS) entry which is preliminary data.</text>
</comment>
<dbReference type="SUPFAM" id="SSF51197">
    <property type="entry name" value="Clavaminate synthase-like"/>
    <property type="match status" value="1"/>
</dbReference>
<reference evidence="7 8" key="1">
    <citation type="journal article" date="2016" name="Sci. Rep.">
        <title>Draft genome sequencing and secretome analysis of fungal phytopathogen Ascochyta rabiei provides insight into the necrotrophic effector repertoire.</title>
        <authorList>
            <person name="Verma S."/>
            <person name="Gazara R.K."/>
            <person name="Nizam S."/>
            <person name="Parween S."/>
            <person name="Chattopadhyay D."/>
            <person name="Verma P.K."/>
        </authorList>
    </citation>
    <scope>NUCLEOTIDE SEQUENCE [LARGE SCALE GENOMIC DNA]</scope>
    <source>
        <strain evidence="7 8">ArDII</strain>
    </source>
</reference>
<dbReference type="STRING" id="5454.A0A162ZU54"/>
<evidence type="ECO:0000256" key="5">
    <source>
        <dbReference type="ARBA" id="ARBA00023002"/>
    </source>
</evidence>
<evidence type="ECO:0000256" key="2">
    <source>
        <dbReference type="ARBA" id="ARBA00005830"/>
    </source>
</evidence>
<dbReference type="EMBL" id="JYNV01000268">
    <property type="protein sequence ID" value="KZM20807.1"/>
    <property type="molecule type" value="Genomic_DNA"/>
</dbReference>
<evidence type="ECO:0000256" key="6">
    <source>
        <dbReference type="ARBA" id="ARBA00023004"/>
    </source>
</evidence>
<keyword evidence="5" id="KW-0560">Oxidoreductase</keyword>
<keyword evidence="4 7" id="KW-0223">Dioxygenase</keyword>
<dbReference type="PANTHER" id="PTHR20883:SF19">
    <property type="entry name" value="MULTIFUNCTIONAL DIOXYGENASE AUSE"/>
    <property type="match status" value="1"/>
</dbReference>
<name>A0A162ZU54_DIDRA</name>
<dbReference type="AlphaFoldDB" id="A0A162ZU54"/>
<dbReference type="Pfam" id="PF05721">
    <property type="entry name" value="PhyH"/>
    <property type="match status" value="1"/>
</dbReference>
<proteinExistence type="inferred from homology"/>
<keyword evidence="6" id="KW-0408">Iron</keyword>
<sequence length="295" mass="32841">MAFIGTLPLLQRFPASAAIELILQAFEQDGAVILENFLTESQVRVMNEEFTPGLQQTKPKQDSDLATFIGRKTQRLPAVINSKTFREEVLENELMHALAEKVLVDGPPDGYQINCAQVIALGPGAEAQPFHRDQGLWSFWEKFPASGPEACVNFLCALTPFREENGATRIIPRTHTSMNMAFNDSSESLAAEINPGDALFFSGRLIHRGGHNQTNEVRRALTIHLCRNGLNTQEAHPLTIPRDIAETMSYRSQAMFGFRSSWPVHKKSGSHFWTSCWEELGDSLGLKLPSRAYAA</sequence>
<dbReference type="PANTHER" id="PTHR20883">
    <property type="entry name" value="PHYTANOYL-COA DIOXYGENASE DOMAIN CONTAINING 1"/>
    <property type="match status" value="1"/>
</dbReference>